<sequence length="223" mass="26666">MTNFTTMSNTIHINRNQLESPLEEIFIQQFEKFVNDRFEIIPQYEIRNSAGLFRLDFLLRSNDYTVAIELDGKEFHDEWRDEWRDALMLGNGQIDCLYRFRGKDITTYIHECLYSIFVNDRKLFDGRYGQVSKSLVDTEIFNDAEYRHLADCLIYSIPTTDEYGEPTGRHHDIRIVRRHKNDSSQYWNKLYEFSKKYPGKNIDELIDTRKSDQWFGRGLSDNI</sequence>
<comment type="caution">
    <text evidence="1">The sequence shown here is derived from an EMBL/GenBank/DDBJ whole genome shotgun (WGS) entry which is preliminary data.</text>
</comment>
<protein>
    <recommendedName>
        <fullName evidence="3">DUF559 domain-containing protein</fullName>
    </recommendedName>
</protein>
<accession>A0A085Z8B5</accession>
<evidence type="ECO:0000313" key="2">
    <source>
        <dbReference type="Proteomes" id="UP000028713"/>
    </source>
</evidence>
<keyword evidence="2" id="KW-1185">Reference proteome</keyword>
<proteinExistence type="predicted"/>
<dbReference type="EMBL" id="JPRP01000001">
    <property type="protein sequence ID" value="KFF00679.1"/>
    <property type="molecule type" value="Genomic_DNA"/>
</dbReference>
<name>A0A085Z8B5_9FLAO</name>
<evidence type="ECO:0008006" key="3">
    <source>
        <dbReference type="Google" id="ProtNLM"/>
    </source>
</evidence>
<dbReference type="AlphaFoldDB" id="A0A085Z8B5"/>
<organism evidence="1 2">
    <name type="scientific">Chryseobacterium formosense</name>
    <dbReference type="NCBI Taxonomy" id="236814"/>
    <lineage>
        <taxon>Bacteria</taxon>
        <taxon>Pseudomonadati</taxon>
        <taxon>Bacteroidota</taxon>
        <taxon>Flavobacteriia</taxon>
        <taxon>Flavobacteriales</taxon>
        <taxon>Weeksellaceae</taxon>
        <taxon>Chryseobacterium group</taxon>
        <taxon>Chryseobacterium</taxon>
    </lineage>
</organism>
<evidence type="ECO:0000313" key="1">
    <source>
        <dbReference type="EMBL" id="KFF00679.1"/>
    </source>
</evidence>
<reference evidence="1 2" key="1">
    <citation type="submission" date="2014-07" db="EMBL/GenBank/DDBJ databases">
        <title>Genome of Chryseobacterium formosense LMG 24722.</title>
        <authorList>
            <person name="Pipes S.E."/>
            <person name="Stropko S.J."/>
            <person name="Newman J.D."/>
        </authorList>
    </citation>
    <scope>NUCLEOTIDE SEQUENCE [LARGE SCALE GENOMIC DNA]</scope>
    <source>
        <strain evidence="1 2">LMG 24722</strain>
    </source>
</reference>
<gene>
    <name evidence="1" type="ORF">IX39_08625</name>
</gene>
<dbReference type="Proteomes" id="UP000028713">
    <property type="component" value="Unassembled WGS sequence"/>
</dbReference>
<dbReference type="STRING" id="236814.IX39_08625"/>